<dbReference type="PANTHER" id="PTHR36930">
    <property type="entry name" value="METAL-SULFUR CLUSTER BIOSYNTHESIS PROTEINS YUAD-RELATED"/>
    <property type="match status" value="1"/>
</dbReference>
<dbReference type="GO" id="GO:0030170">
    <property type="term" value="F:pyridoxal phosphate binding"/>
    <property type="evidence" value="ECO:0007669"/>
    <property type="project" value="InterPro"/>
</dbReference>
<dbReference type="InterPro" id="IPR005303">
    <property type="entry name" value="MOCOS_middle"/>
</dbReference>
<dbReference type="GO" id="GO:0030151">
    <property type="term" value="F:molybdenum ion binding"/>
    <property type="evidence" value="ECO:0007669"/>
    <property type="project" value="InterPro"/>
</dbReference>
<dbReference type="PANTHER" id="PTHR36930:SF1">
    <property type="entry name" value="MOSC DOMAIN-CONTAINING PROTEIN"/>
    <property type="match status" value="1"/>
</dbReference>
<gene>
    <name evidence="2" type="ORF">ACMU_16880</name>
</gene>
<accession>A0A037ZGP8</accession>
<sequence length="245" mass="26320">MTPTLAQIWRHPVKGVGAEPLELVDLTPGRPLPLDRAWAILTGDAQDTGAWQQCRNFARGCYGPGLMAVTAQCKGNRITFSHPDLPDLTIDPATEGAALVNWITPIYAPERPQPTQMIAAPETGMADVDYASVSIMGLSSLRALGDKIGQPLDARRFRGNLWVEGLAPFEELAWPGATIGIGDAELTVEEPITRCRATEANPNTGRRDINTLAALRDGWDHTHFGVAARVTKPGRIAAGDKVTAP</sequence>
<keyword evidence="3" id="KW-1185">Reference proteome</keyword>
<reference evidence="2 3" key="1">
    <citation type="submission" date="2014-03" db="EMBL/GenBank/DDBJ databases">
        <title>Draft Genome Sequence of Actibacterium mucosum KCTC 23349, a Marine Alphaproteobacterium with Complex Ionic Requirements Isolated from Mediterranean Seawater at Malvarrosa Beach, Valencia, Spain.</title>
        <authorList>
            <person name="Arahal D.R."/>
            <person name="Shao Z."/>
            <person name="Lai Q."/>
            <person name="Pujalte M.J."/>
        </authorList>
    </citation>
    <scope>NUCLEOTIDE SEQUENCE [LARGE SCALE GENOMIC DNA]</scope>
    <source>
        <strain evidence="2 3">KCTC 23349</strain>
    </source>
</reference>
<evidence type="ECO:0000313" key="2">
    <source>
        <dbReference type="EMBL" id="KAJ54788.1"/>
    </source>
</evidence>
<dbReference type="Proteomes" id="UP000026249">
    <property type="component" value="Unassembled WGS sequence"/>
</dbReference>
<evidence type="ECO:0000313" key="3">
    <source>
        <dbReference type="Proteomes" id="UP000026249"/>
    </source>
</evidence>
<dbReference type="EMBL" id="JFKE01000006">
    <property type="protein sequence ID" value="KAJ54788.1"/>
    <property type="molecule type" value="Genomic_DNA"/>
</dbReference>
<protein>
    <submittedName>
        <fullName evidence="2">Molybdenum cofactor biosysynthesis protein</fullName>
    </submittedName>
</protein>
<proteinExistence type="predicted"/>
<dbReference type="PROSITE" id="PS51340">
    <property type="entry name" value="MOSC"/>
    <property type="match status" value="1"/>
</dbReference>
<dbReference type="AlphaFoldDB" id="A0A037ZGP8"/>
<feature type="domain" description="MOSC" evidence="1">
    <location>
        <begin position="104"/>
        <end position="245"/>
    </location>
</feature>
<dbReference type="Gene3D" id="2.40.33.20">
    <property type="entry name" value="PK beta-barrel domain-like"/>
    <property type="match status" value="1"/>
</dbReference>
<comment type="caution">
    <text evidence="2">The sequence shown here is derived from an EMBL/GenBank/DDBJ whole genome shotgun (WGS) entry which is preliminary data.</text>
</comment>
<dbReference type="InterPro" id="IPR052716">
    <property type="entry name" value="MOSC_domain"/>
</dbReference>
<dbReference type="Pfam" id="PF03476">
    <property type="entry name" value="MOSC_N"/>
    <property type="match status" value="1"/>
</dbReference>
<dbReference type="RefSeq" id="WP_035261001.1">
    <property type="nucleotide sequence ID" value="NZ_JFKE01000006.1"/>
</dbReference>
<dbReference type="InterPro" id="IPR011037">
    <property type="entry name" value="Pyrv_Knase-like_insert_dom_sf"/>
</dbReference>
<dbReference type="STRING" id="1454373.ACMU_16880"/>
<name>A0A037ZGP8_9RHOB</name>
<dbReference type="InterPro" id="IPR005302">
    <property type="entry name" value="MoCF_Sase_C"/>
</dbReference>
<dbReference type="GO" id="GO:0003824">
    <property type="term" value="F:catalytic activity"/>
    <property type="evidence" value="ECO:0007669"/>
    <property type="project" value="InterPro"/>
</dbReference>
<organism evidence="2 3">
    <name type="scientific">Actibacterium mucosum KCTC 23349</name>
    <dbReference type="NCBI Taxonomy" id="1454373"/>
    <lineage>
        <taxon>Bacteria</taxon>
        <taxon>Pseudomonadati</taxon>
        <taxon>Pseudomonadota</taxon>
        <taxon>Alphaproteobacteria</taxon>
        <taxon>Rhodobacterales</taxon>
        <taxon>Roseobacteraceae</taxon>
        <taxon>Actibacterium</taxon>
    </lineage>
</organism>
<dbReference type="SUPFAM" id="SSF50800">
    <property type="entry name" value="PK beta-barrel domain-like"/>
    <property type="match status" value="1"/>
</dbReference>
<dbReference type="Pfam" id="PF03473">
    <property type="entry name" value="MOSC"/>
    <property type="match status" value="1"/>
</dbReference>
<evidence type="ECO:0000259" key="1">
    <source>
        <dbReference type="PROSITE" id="PS51340"/>
    </source>
</evidence>
<dbReference type="OrthoDB" id="581532at2"/>